<proteinExistence type="predicted"/>
<dbReference type="SUPFAM" id="SSF52210">
    <property type="entry name" value="Succinyl-CoA synthetase domains"/>
    <property type="match status" value="2"/>
</dbReference>
<reference evidence="5" key="1">
    <citation type="submission" date="2021-05" db="EMBL/GenBank/DDBJ databases">
        <title>Energy efficiency and biological interactions define the core microbiome of deep oligotrophic groundwater.</title>
        <authorList>
            <person name="Mehrshad M."/>
            <person name="Lopez-Fernandez M."/>
            <person name="Bell E."/>
            <person name="Bernier-Latmani R."/>
            <person name="Bertilsson S."/>
            <person name="Dopson M."/>
        </authorList>
    </citation>
    <scope>NUCLEOTIDE SEQUENCE</scope>
    <source>
        <strain evidence="5">Modern_marine.mb.64</strain>
    </source>
</reference>
<dbReference type="InterPro" id="IPR003781">
    <property type="entry name" value="CoA-bd"/>
</dbReference>
<dbReference type="Gene3D" id="3.30.470.20">
    <property type="entry name" value="ATP-grasp fold, B domain"/>
    <property type="match status" value="1"/>
</dbReference>
<dbReference type="Gene3D" id="3.40.50.261">
    <property type="entry name" value="Succinyl-CoA synthetase domains"/>
    <property type="match status" value="2"/>
</dbReference>
<evidence type="ECO:0000256" key="1">
    <source>
        <dbReference type="ARBA" id="ARBA00022598"/>
    </source>
</evidence>
<dbReference type="Pfam" id="PF13607">
    <property type="entry name" value="Succ_CoA_lig"/>
    <property type="match status" value="1"/>
</dbReference>
<dbReference type="InterPro" id="IPR032875">
    <property type="entry name" value="Succ_CoA_lig_flav_dom"/>
</dbReference>
<gene>
    <name evidence="5" type="ORF">KJ970_18020</name>
</gene>
<dbReference type="Pfam" id="PF13549">
    <property type="entry name" value="ATP-grasp_5"/>
    <property type="match status" value="1"/>
</dbReference>
<evidence type="ECO:0000256" key="3">
    <source>
        <dbReference type="ARBA" id="ARBA00022840"/>
    </source>
</evidence>
<dbReference type="GO" id="GO:0005524">
    <property type="term" value="F:ATP binding"/>
    <property type="evidence" value="ECO:0007669"/>
    <property type="project" value="UniProtKB-KW"/>
</dbReference>
<dbReference type="Proteomes" id="UP000777784">
    <property type="component" value="Unassembled WGS sequence"/>
</dbReference>
<dbReference type="PANTHER" id="PTHR43334">
    <property type="entry name" value="ACETATE--COA LIGASE [ADP-FORMING]"/>
    <property type="match status" value="1"/>
</dbReference>
<name>A0A948S080_UNCEI</name>
<dbReference type="Gene3D" id="3.40.50.720">
    <property type="entry name" value="NAD(P)-binding Rossmann-like Domain"/>
    <property type="match status" value="1"/>
</dbReference>
<dbReference type="InterPro" id="IPR036291">
    <property type="entry name" value="NAD(P)-bd_dom_sf"/>
</dbReference>
<dbReference type="AlphaFoldDB" id="A0A948S080"/>
<feature type="domain" description="CoA-binding" evidence="4">
    <location>
        <begin position="237"/>
        <end position="328"/>
    </location>
</feature>
<accession>A0A948S080</accession>
<keyword evidence="3" id="KW-0067">ATP-binding</keyword>
<dbReference type="SUPFAM" id="SSF56059">
    <property type="entry name" value="Glutathione synthetase ATP-binding domain-like"/>
    <property type="match status" value="1"/>
</dbReference>
<sequence length="713" mass="77220">MDSRQLNFADTVETLKFYEIPILGKIVTTRKGAVAAAFDMGYPVVVKVCTPEIIHKTDVGVVFLDVANAEGVGESFDLVVKNARKAGVKGDVNVLIQTMAPRGFEMLVGAKQDPVFGPVAMVGHGGRFVELWRDTAPGVGVLSREDVERMLSKTKAGKVLDGFRGPALDRKAVVDLVIKVSRMMDKRPDINELDLNPVIVYEKGIALVDARVIVGDPVTHPRATDLSYERMKSLESIFAPHSVAVVGASRPGSIGGIILKNSRRIPNLYPINPHRESLLGLKCYPSIAKLPKTPDLGVFALAPETTVATFKEFCECGGRGAIIISDGFAESGHKDLEQKLVRIAQKHQVVYIGPNCLGVIDNHSGLNTLFIPERRTAMQTKPSGLGVISQSGGIGLELMEMLDGDNLSVGKWVSIGNSSGVSVGELLAHMGNDPDINVIAIYLEGLRNGLQFMEVSKAVTKKKPVVVIKGGIAGGAAKTMSHTASLAGSFDAFKAACEQAGIVLIEELTEDPKLLINVLSILSTQPPAKGNRVAVVSVGGGAAILLADQITEEGLQLAEFAPETKTKLAKLLDRKVRAASPKEKQAIRKQITENPVDLFGDSDDDMLLEALLTLNDDPNTDILVVAAYFQVPYLSEYIAERLVEIQSEFKKPLILSPRGFSQHVWNTRTYLSDHNFPTYTVPMIKPLAIALDIWNRYGPLGTSVKKQKRRRRS</sequence>
<dbReference type="PANTHER" id="PTHR43334:SF2">
    <property type="entry name" value="ACETATE--COA LIGASE [ADP-FORMING]"/>
    <property type="match status" value="1"/>
</dbReference>
<dbReference type="GO" id="GO:0016874">
    <property type="term" value="F:ligase activity"/>
    <property type="evidence" value="ECO:0007669"/>
    <property type="project" value="UniProtKB-KW"/>
</dbReference>
<evidence type="ECO:0000259" key="4">
    <source>
        <dbReference type="SMART" id="SM00881"/>
    </source>
</evidence>
<dbReference type="SUPFAM" id="SSF51735">
    <property type="entry name" value="NAD(P)-binding Rossmann-fold domains"/>
    <property type="match status" value="1"/>
</dbReference>
<organism evidence="5 6">
    <name type="scientific">Eiseniibacteriota bacterium</name>
    <dbReference type="NCBI Taxonomy" id="2212470"/>
    <lineage>
        <taxon>Bacteria</taxon>
        <taxon>Candidatus Eiseniibacteriota</taxon>
    </lineage>
</organism>
<dbReference type="InterPro" id="IPR051538">
    <property type="entry name" value="Acyl-CoA_Synth/Transferase"/>
</dbReference>
<dbReference type="InterPro" id="IPR013815">
    <property type="entry name" value="ATP_grasp_subdomain_1"/>
</dbReference>
<dbReference type="SMART" id="SM00881">
    <property type="entry name" value="CoA_binding"/>
    <property type="match status" value="1"/>
</dbReference>
<dbReference type="Gene3D" id="3.30.1490.20">
    <property type="entry name" value="ATP-grasp fold, A domain"/>
    <property type="match status" value="1"/>
</dbReference>
<protein>
    <submittedName>
        <fullName evidence="5">Acetate--CoA ligase family protein</fullName>
    </submittedName>
</protein>
<dbReference type="InterPro" id="IPR016102">
    <property type="entry name" value="Succinyl-CoA_synth-like"/>
</dbReference>
<dbReference type="EMBL" id="JAHJDP010000100">
    <property type="protein sequence ID" value="MBU2692819.1"/>
    <property type="molecule type" value="Genomic_DNA"/>
</dbReference>
<evidence type="ECO:0000256" key="2">
    <source>
        <dbReference type="ARBA" id="ARBA00022741"/>
    </source>
</evidence>
<comment type="caution">
    <text evidence="5">The sequence shown here is derived from an EMBL/GenBank/DDBJ whole genome shotgun (WGS) entry which is preliminary data.</text>
</comment>
<keyword evidence="2" id="KW-0547">Nucleotide-binding</keyword>
<evidence type="ECO:0000313" key="5">
    <source>
        <dbReference type="EMBL" id="MBU2692819.1"/>
    </source>
</evidence>
<evidence type="ECO:0000313" key="6">
    <source>
        <dbReference type="Proteomes" id="UP000777784"/>
    </source>
</evidence>
<keyword evidence="1 5" id="KW-0436">Ligase</keyword>
<dbReference type="Pfam" id="PF13380">
    <property type="entry name" value="CoA_binding_2"/>
    <property type="match status" value="1"/>
</dbReference>